<dbReference type="STRING" id="660025.F9G0K6"/>
<evidence type="ECO:0000256" key="1">
    <source>
        <dbReference type="SAM" id="SignalP"/>
    </source>
</evidence>
<dbReference type="EMBL" id="AFQF01003009">
    <property type="protein sequence ID" value="EGU77304.1"/>
    <property type="molecule type" value="Genomic_DNA"/>
</dbReference>
<dbReference type="InterPro" id="IPR031728">
    <property type="entry name" value="GlcAase_C"/>
</dbReference>
<comment type="caution">
    <text evidence="4">The sequence shown here is derived from an EMBL/GenBank/DDBJ whole genome shotgun (WGS) entry which is preliminary data.</text>
</comment>
<dbReference type="GO" id="GO:0005975">
    <property type="term" value="P:carbohydrate metabolic process"/>
    <property type="evidence" value="ECO:0007669"/>
    <property type="project" value="InterPro"/>
</dbReference>
<dbReference type="InterPro" id="IPR013780">
    <property type="entry name" value="Glyco_hydro_b"/>
</dbReference>
<accession>F9G0K6</accession>
<dbReference type="Gene3D" id="2.60.40.1180">
    <property type="entry name" value="Golgi alpha-mannosidase II"/>
    <property type="match status" value="1"/>
</dbReference>
<keyword evidence="1" id="KW-0732">Signal</keyword>
<proteinExistence type="predicted"/>
<dbReference type="AlphaFoldDB" id="F9G0K6"/>
<dbReference type="Gene3D" id="2.60.420.10">
    <property type="entry name" value="Maltose phosphorylase, domain 3"/>
    <property type="match status" value="1"/>
</dbReference>
<evidence type="ECO:0000313" key="4">
    <source>
        <dbReference type="EMBL" id="EGU77304.1"/>
    </source>
</evidence>
<name>F9G0K6_FUSOF</name>
<reference evidence="4" key="1">
    <citation type="journal article" date="2012" name="Mol. Plant Microbe Interact.">
        <title>A highly conserved effector in Fusarium oxysporum is required for full virulence on Arabidopsis.</title>
        <authorList>
            <person name="Thatcher L.F."/>
            <person name="Gardiner D.M."/>
            <person name="Kazan K."/>
            <person name="Manners J."/>
        </authorList>
    </citation>
    <scope>NUCLEOTIDE SEQUENCE [LARGE SCALE GENOMIC DNA]</scope>
    <source>
        <strain evidence="4">Fo5176</strain>
    </source>
</reference>
<feature type="signal peptide" evidence="1">
    <location>
        <begin position="1"/>
        <end position="19"/>
    </location>
</feature>
<dbReference type="Gene3D" id="2.60.120.260">
    <property type="entry name" value="Galactose-binding domain-like"/>
    <property type="match status" value="1"/>
</dbReference>
<evidence type="ECO:0000259" key="2">
    <source>
        <dbReference type="Pfam" id="PF16862"/>
    </source>
</evidence>
<dbReference type="Gene3D" id="3.20.20.80">
    <property type="entry name" value="Glycosidases"/>
    <property type="match status" value="1"/>
</dbReference>
<dbReference type="SUPFAM" id="SSF51445">
    <property type="entry name" value="(Trans)glycosidases"/>
    <property type="match status" value="1"/>
</dbReference>
<protein>
    <recommendedName>
        <fullName evidence="5">Alpha-L-rhamnosidase six-hairpin glycosidase domain-containing protein</fullName>
    </recommendedName>
</protein>
<evidence type="ECO:0000259" key="3">
    <source>
        <dbReference type="Pfam" id="PF17389"/>
    </source>
</evidence>
<gene>
    <name evidence="4" type="ORF">FOXB_12188</name>
</gene>
<dbReference type="SUPFAM" id="SSF49785">
    <property type="entry name" value="Galactose-binding domain-like"/>
    <property type="match status" value="1"/>
</dbReference>
<dbReference type="InterPro" id="IPR017853">
    <property type="entry name" value="GH"/>
</dbReference>
<dbReference type="SUPFAM" id="SSF48208">
    <property type="entry name" value="Six-hairpin glycosidases"/>
    <property type="match status" value="1"/>
</dbReference>
<dbReference type="PaxDb" id="5507-FOXG_12034P0"/>
<dbReference type="OrthoDB" id="6503935at2759"/>
<dbReference type="Pfam" id="PF17389">
    <property type="entry name" value="Bac_rhamnosid6H"/>
    <property type="match status" value="1"/>
</dbReference>
<organism evidence="4">
    <name type="scientific">Fusarium oxysporum (strain Fo5176)</name>
    <name type="common">Fusarium vascular wilt</name>
    <dbReference type="NCBI Taxonomy" id="660025"/>
    <lineage>
        <taxon>Eukaryota</taxon>
        <taxon>Fungi</taxon>
        <taxon>Dikarya</taxon>
        <taxon>Ascomycota</taxon>
        <taxon>Pezizomycotina</taxon>
        <taxon>Sordariomycetes</taxon>
        <taxon>Hypocreomycetidae</taxon>
        <taxon>Hypocreales</taxon>
        <taxon>Nectriaceae</taxon>
        <taxon>Fusarium</taxon>
        <taxon>Fusarium oxysporum species complex</taxon>
    </lineage>
</organism>
<evidence type="ECO:0008006" key="5">
    <source>
        <dbReference type="Google" id="ProtNLM"/>
    </source>
</evidence>
<dbReference type="InterPro" id="IPR008979">
    <property type="entry name" value="Galactose-bd-like_sf"/>
</dbReference>
<dbReference type="InterPro" id="IPR012341">
    <property type="entry name" value="6hp_glycosidase-like_sf"/>
</dbReference>
<feature type="domain" description="Beta-glucuronidase C-terminal" evidence="2">
    <location>
        <begin position="372"/>
        <end position="473"/>
    </location>
</feature>
<dbReference type="Pfam" id="PF16862">
    <property type="entry name" value="Glyco_hydro_79C"/>
    <property type="match status" value="1"/>
</dbReference>
<dbReference type="InterPro" id="IPR035396">
    <property type="entry name" value="Bac_rhamnosid6H"/>
</dbReference>
<dbReference type="PANTHER" id="PTHR34987">
    <property type="entry name" value="C, PUTATIVE (AFU_ORTHOLOGUE AFUA_3G02880)-RELATED"/>
    <property type="match status" value="1"/>
</dbReference>
<feature type="domain" description="Alpha-L-rhamnosidase six-hairpin glycosidase" evidence="3">
    <location>
        <begin position="855"/>
        <end position="1078"/>
    </location>
</feature>
<dbReference type="PANTHER" id="PTHR34987:SF2">
    <property type="entry name" value="B, PUTATIVE (AFU_ORTHOLOGUE AFUA_7G05040)-RELATED"/>
    <property type="match status" value="1"/>
</dbReference>
<dbReference type="GO" id="GO:0003824">
    <property type="term" value="F:catalytic activity"/>
    <property type="evidence" value="ECO:0007669"/>
    <property type="project" value="UniProtKB-ARBA"/>
</dbReference>
<dbReference type="Gene3D" id="1.50.10.10">
    <property type="match status" value="1"/>
</dbReference>
<dbReference type="InterPro" id="IPR008928">
    <property type="entry name" value="6-hairpin_glycosidase_sf"/>
</dbReference>
<feature type="chain" id="PRO_5003383522" description="Alpha-L-rhamnosidase six-hairpin glycosidase domain-containing protein" evidence="1">
    <location>
        <begin position="20"/>
        <end position="1250"/>
    </location>
</feature>
<sequence>MASLLSTAWVIAQVATVSGLAFNVPSSPPSNSSAQLADAPVGVSFEFFAFPGYWNDVPSTSTCLQNLKDLSGTWPPIRIGGTTQDRATYDASSSQQVTYTVANAGDAPSTLTFGPSFMSLAGTYDGKVTIGFNRRLNNLANTVAAAAKAVDQIGSLHAIELGNEPNFFSSSDPIAQGSSWTASADYASEVTWQDAVCGNLSASNLISAGVFFGTSPMSIAGLTAAEGQANSYVRQYCSHNYPQSKSTANLATLMSHSAIASQIKPFANEVAAAAGKNKPHVFGETNSATQGGGGISPTYGAGLWLLDYVMQSLIMGTETLYFHHGTIGNCQYCWWGRYSMGSPYFGAYFATMALAGADRIAPLDDQTTGYAAYAIFKDDKPIRVLLYNSDYYTSGSRPSQSFTLSGLSGSTVSAKRLTAAASTSRVDAGQSPTVAGQTFENGSCKIQGQSTVESATVSGGKATFTLQASEALLDWRIALETSVAVLCDMIINQLQSNWIWIPDWVDSSKQNTAARIVTFIRKFTLPSQPTRALLHFSADTRYKLIMNGTRVAVGPARGSPLIWYYDSLDIAPHLTQGDNEIHFVVIRYFAASRGGMPFERTSFPGLTVVGGVESDGEFVSLDSREGWLAEEDNSILFPMGRPDDVFLHINEQIVPSSAKETITPVPYNIKTLNGELPPWRLRSRVIPTPEKTPASVNTVRKNVGSLDSDHWVAYLSGQHSIILAAGSSHTLEVQADVHSTAFLRWTFKATQKSQIRMKVTYSEGYENEPRSYPFFRSKSDRLDATNGHIIGPYDDVTLDLPASQTVVYEPFWFRTFRVMRWEITAGAEAVELSSFDATQVNYPLAVKASWDEPGDKDAKQIWDVSIRTMRNCMFDGYSDCPFYEQLQYSGDSRSVGLFHYLLSGDDRLMRQTITNFAASVTPEGLTQSRFPSHVPQIIAGFSLYWILQICDHHLYFGDTAYARGFPEDVWQYVDWVTTWGATDTHPDKGVPTSGRESNRHTYFSMLYAYVLKQAARLVRDVGRPGYADEYESRAASVVKAIRTHCFDGKFFTDSTADIAGEEAHSQHCQVFAVLSGAATPEERPHLLKESFSDPDFSKCSYVMMFYALRAFALAGDEVYESAWGSVWDPWRKMLANNLTTWEEDDVRQRSDCHAWGSVPVYEYCTELAGLHVIAPGSSKILFSPRLNLSRELKAKVALGSSNTATVSWSVQDDGRKKVELRLESPVWVISKLPEGDEKDCGAIDHLTLSF</sequence>